<dbReference type="Proteomes" id="UP001642464">
    <property type="component" value="Unassembled WGS sequence"/>
</dbReference>
<feature type="transmembrane region" description="Helical" evidence="1">
    <location>
        <begin position="50"/>
        <end position="76"/>
    </location>
</feature>
<dbReference type="EMBL" id="CAXAMM010030402">
    <property type="protein sequence ID" value="CAK9066423.1"/>
    <property type="molecule type" value="Genomic_DNA"/>
</dbReference>
<keyword evidence="3" id="KW-1185">Reference proteome</keyword>
<keyword evidence="1" id="KW-0812">Transmembrane</keyword>
<keyword evidence="1" id="KW-1133">Transmembrane helix</keyword>
<organism evidence="2 3">
    <name type="scientific">Durusdinium trenchii</name>
    <dbReference type="NCBI Taxonomy" id="1381693"/>
    <lineage>
        <taxon>Eukaryota</taxon>
        <taxon>Sar</taxon>
        <taxon>Alveolata</taxon>
        <taxon>Dinophyceae</taxon>
        <taxon>Suessiales</taxon>
        <taxon>Symbiodiniaceae</taxon>
        <taxon>Durusdinium</taxon>
    </lineage>
</organism>
<sequence>MPQLVRLRPRVLAVAVLAVAAASVWLKCCCFSRVDLEASHADGNQVIGLHLAVAVCIPVFIATSLVAIYTSPVAIYEREMGSRYHTTRDFIYGREAADLFDY</sequence>
<evidence type="ECO:0000313" key="2">
    <source>
        <dbReference type="EMBL" id="CAK9066423.1"/>
    </source>
</evidence>
<keyword evidence="1" id="KW-0472">Membrane</keyword>
<protein>
    <submittedName>
        <fullName evidence="2">Uncharacterized protein</fullName>
    </submittedName>
</protein>
<accession>A0ABP0NSU5</accession>
<name>A0ABP0NSU5_9DINO</name>
<comment type="caution">
    <text evidence="2">The sequence shown here is derived from an EMBL/GenBank/DDBJ whole genome shotgun (WGS) entry which is preliminary data.</text>
</comment>
<evidence type="ECO:0000313" key="3">
    <source>
        <dbReference type="Proteomes" id="UP001642464"/>
    </source>
</evidence>
<gene>
    <name evidence="2" type="ORF">SCF082_LOCUS33813</name>
</gene>
<evidence type="ECO:0000256" key="1">
    <source>
        <dbReference type="SAM" id="Phobius"/>
    </source>
</evidence>
<proteinExistence type="predicted"/>
<reference evidence="2 3" key="1">
    <citation type="submission" date="2024-02" db="EMBL/GenBank/DDBJ databases">
        <authorList>
            <person name="Chen Y."/>
            <person name="Shah S."/>
            <person name="Dougan E. K."/>
            <person name="Thang M."/>
            <person name="Chan C."/>
        </authorList>
    </citation>
    <scope>NUCLEOTIDE SEQUENCE [LARGE SCALE GENOMIC DNA]</scope>
</reference>